<dbReference type="Proteomes" id="UP001217089">
    <property type="component" value="Unassembled WGS sequence"/>
</dbReference>
<gene>
    <name evidence="3" type="ORF">KUTeg_014324</name>
</gene>
<feature type="compositionally biased region" description="Polar residues" evidence="1">
    <location>
        <begin position="1170"/>
        <end position="1229"/>
    </location>
</feature>
<feature type="region of interest" description="Disordered" evidence="1">
    <location>
        <begin position="1009"/>
        <end position="1028"/>
    </location>
</feature>
<reference evidence="3 4" key="1">
    <citation type="submission" date="2022-12" db="EMBL/GenBank/DDBJ databases">
        <title>Chromosome-level genome of Tegillarca granosa.</title>
        <authorList>
            <person name="Kim J."/>
        </authorList>
    </citation>
    <scope>NUCLEOTIDE SEQUENCE [LARGE SCALE GENOMIC DNA]</scope>
    <source>
        <strain evidence="3">Teg-2019</strain>
        <tissue evidence="3">Adductor muscle</tissue>
    </source>
</reference>
<proteinExistence type="predicted"/>
<sequence length="1249" mass="140672">MFNCGVVFFFFFFFFFQVVKLFGPFPSNLFQRGKFYQDQKHYTDHCVQPNGTDALMKCSIKDYDFRSFLSGLLRYDPDERLTPFTAAQHRFLAVEFPLGFLNPLPSGVTEAYPPVKITSKNYSYTPKISSDIKRSQPSSRDLLRIGTSSPELDQHDVKNGILCPRSHDFSKIAKVNPVQRASSVMSEESTDAVSPGSGEYNDTSHTQSSVSVGTERGNTSSVQRPASGRHRFDFVDSSENNNNLQQTLVSRTPGNNHNNDRQDNNMLEEVAMSGIRGDNPILQCQASGLPVISSEGQEHNRSLNPLEGYSYGIENQDHISSMSPGLLSRGSNCVSLQNKVQNRILSQRHSTSSIYDFTSYMSSPARNEQLTLLETENNRHGQVENNQEEQRGDNSDDHSDASSDRSENEQNTNNDTVRIKSEQDKNLVCVPEKCQSNFKLKFPCWKNDVKRQKQLLSSKETNFGQVKSELPGRVPFKLSGQEMNSDGNMCKTSTQSPRLIHTVKEEYRDTQNIPGRCLTEKCKVQQKVSKMFKSSHPGLSGSKKGFSKRYSDPLTAYRSSSLKAERSGQREVTVMENSDVKVQSYDVKDVKTESENSKQQRKKNSMTDLKSLMNQIRQEQDIVEQDLSRKEQDNRLKWSSPSTKSSGLMVRNIADSALSPVLAGAPDIKHLRVANSNKILDGQLKDNSSRVRRKRSCDHVLLNHEDNSFTKAVESEIGKIVKYSKEQSCAALTSNSTKKDDQMSRLNSKRKSQNIYNDIAVESNINVESPCIEGDILSSCQKTNKNMSVKTEQIFPCKNSMVNTQHSENIGNYNGKNHRQFHNAHDPIMGEEHLQVRKKQKHKFNARKRLPFSGPNTSNKINNYLHVLKINKGSKKPRVSKNKEVRKLKIKNTLKTVNLFNNKDDPYSFIETPAKSKIVSTSITTATTKGDTKSSFSHGNFLFSETNEKYISLEGGLDTDSSNRKPLNNIQERKSFTFSPTTENMNKKLDVNLKNSPILESKLVCKNKKDDVSSSKKSVNKNRNTVERKQLSNGLKCLKTVQKSRTPHKLELNKVQEDTPSSRKKQISGKKCKKFYFDTSPENVNNKKLSPGGIKMELKSNFKEGVKEKESRRLTEENDRQIKVYPDSDDSSYCDYIQLCGSPAAVVETSKEQKSMESKHWFEEEDKTHGGTTSLQKTHGGTTSLQETHGETTSLQKTHGGTTSLQNTHSGTTSLQKTRGGTTSLQKTHGGTTSNILLFYAISFDNEPS</sequence>
<name>A0ABQ9F1H0_TEGGR</name>
<feature type="region of interest" description="Disordered" evidence="1">
    <location>
        <begin position="531"/>
        <end position="550"/>
    </location>
</feature>
<evidence type="ECO:0000256" key="2">
    <source>
        <dbReference type="SAM" id="SignalP"/>
    </source>
</evidence>
<feature type="region of interest" description="Disordered" evidence="1">
    <location>
        <begin position="1151"/>
        <end position="1229"/>
    </location>
</feature>
<feature type="region of interest" description="Disordered" evidence="1">
    <location>
        <begin position="585"/>
        <end position="609"/>
    </location>
</feature>
<evidence type="ECO:0000256" key="1">
    <source>
        <dbReference type="SAM" id="MobiDB-lite"/>
    </source>
</evidence>
<keyword evidence="4" id="KW-1185">Reference proteome</keyword>
<evidence type="ECO:0000313" key="4">
    <source>
        <dbReference type="Proteomes" id="UP001217089"/>
    </source>
</evidence>
<dbReference type="SUPFAM" id="SSF56112">
    <property type="entry name" value="Protein kinase-like (PK-like)"/>
    <property type="match status" value="1"/>
</dbReference>
<feature type="compositionally biased region" description="Basic and acidic residues" evidence="1">
    <location>
        <begin position="1151"/>
        <end position="1169"/>
    </location>
</feature>
<accession>A0ABQ9F1H0</accession>
<dbReference type="InterPro" id="IPR011009">
    <property type="entry name" value="Kinase-like_dom_sf"/>
</dbReference>
<dbReference type="Gene3D" id="1.10.510.10">
    <property type="entry name" value="Transferase(Phosphotransferase) domain 1"/>
    <property type="match status" value="1"/>
</dbReference>
<feature type="compositionally biased region" description="Basic and acidic residues" evidence="1">
    <location>
        <begin position="382"/>
        <end position="408"/>
    </location>
</feature>
<comment type="caution">
    <text evidence="3">The sequence shown here is derived from an EMBL/GenBank/DDBJ whole genome shotgun (WGS) entry which is preliminary data.</text>
</comment>
<feature type="signal peptide" evidence="2">
    <location>
        <begin position="1"/>
        <end position="21"/>
    </location>
</feature>
<protein>
    <submittedName>
        <fullName evidence="3">Uncharacterized protein</fullName>
    </submittedName>
</protein>
<feature type="region of interest" description="Disordered" evidence="1">
    <location>
        <begin position="179"/>
        <end position="242"/>
    </location>
</feature>
<evidence type="ECO:0000313" key="3">
    <source>
        <dbReference type="EMBL" id="KAJ8309450.1"/>
    </source>
</evidence>
<feature type="compositionally biased region" description="Polar residues" evidence="1">
    <location>
        <begin position="200"/>
        <end position="224"/>
    </location>
</feature>
<feature type="region of interest" description="Disordered" evidence="1">
    <location>
        <begin position="559"/>
        <end position="578"/>
    </location>
</feature>
<dbReference type="EMBL" id="JARBDR010000657">
    <property type="protein sequence ID" value="KAJ8309450.1"/>
    <property type="molecule type" value="Genomic_DNA"/>
</dbReference>
<feature type="compositionally biased region" description="Basic and acidic residues" evidence="1">
    <location>
        <begin position="586"/>
        <end position="598"/>
    </location>
</feature>
<organism evidence="3 4">
    <name type="scientific">Tegillarca granosa</name>
    <name type="common">Malaysian cockle</name>
    <name type="synonym">Anadara granosa</name>
    <dbReference type="NCBI Taxonomy" id="220873"/>
    <lineage>
        <taxon>Eukaryota</taxon>
        <taxon>Metazoa</taxon>
        <taxon>Spiralia</taxon>
        <taxon>Lophotrochozoa</taxon>
        <taxon>Mollusca</taxon>
        <taxon>Bivalvia</taxon>
        <taxon>Autobranchia</taxon>
        <taxon>Pteriomorphia</taxon>
        <taxon>Arcoida</taxon>
        <taxon>Arcoidea</taxon>
        <taxon>Arcidae</taxon>
        <taxon>Tegillarca</taxon>
    </lineage>
</organism>
<feature type="chain" id="PRO_5046419238" evidence="2">
    <location>
        <begin position="22"/>
        <end position="1249"/>
    </location>
</feature>
<keyword evidence="2" id="KW-0732">Signal</keyword>
<feature type="region of interest" description="Disordered" evidence="1">
    <location>
        <begin position="127"/>
        <end position="157"/>
    </location>
</feature>
<feature type="region of interest" description="Disordered" evidence="1">
    <location>
        <begin position="382"/>
        <end position="419"/>
    </location>
</feature>